<keyword evidence="2" id="KW-0732">Signal</keyword>
<sequence>MGICDLLIMVVHYYLTAELLLKCSADIVTPQVRTVAKNVINVPSKPPSVPAANPQNQPPLKCSVASPVSMPNSIPQTPPQPQKPTSPKVAESSKIIPSAPEPPPFKSPKSSSPGGVDKLSGCNGGEYIEEFSFFSGGFAIPRRTISEEYVLEPDSKKSSTEKSK</sequence>
<protein>
    <submittedName>
        <fullName evidence="4">Vegetative cell wall protein gp1-like</fullName>
    </submittedName>
</protein>
<reference evidence="4" key="1">
    <citation type="submission" date="2017-02" db="UniProtKB">
        <authorList>
            <consortium name="WormBaseParasite"/>
        </authorList>
    </citation>
    <scope>IDENTIFICATION</scope>
</reference>
<dbReference type="WBParaSite" id="ALUE_0001757401-mRNA-1">
    <property type="protein sequence ID" value="ALUE_0001757401-mRNA-1"/>
    <property type="gene ID" value="ALUE_0001757401"/>
</dbReference>
<evidence type="ECO:0000256" key="2">
    <source>
        <dbReference type="SAM" id="SignalP"/>
    </source>
</evidence>
<evidence type="ECO:0000313" key="4">
    <source>
        <dbReference type="WBParaSite" id="ALUE_0001757401-mRNA-1"/>
    </source>
</evidence>
<dbReference type="Proteomes" id="UP000036681">
    <property type="component" value="Unplaced"/>
</dbReference>
<feature type="compositionally biased region" description="Low complexity" evidence="1">
    <location>
        <begin position="85"/>
        <end position="98"/>
    </location>
</feature>
<keyword evidence="3" id="KW-1185">Reference proteome</keyword>
<feature type="region of interest" description="Disordered" evidence="1">
    <location>
        <begin position="43"/>
        <end position="121"/>
    </location>
</feature>
<name>A0A0M3IGV2_ASCLU</name>
<accession>A0A0M3IGV2</accession>
<evidence type="ECO:0000256" key="1">
    <source>
        <dbReference type="SAM" id="MobiDB-lite"/>
    </source>
</evidence>
<feature type="signal peptide" evidence="2">
    <location>
        <begin position="1"/>
        <end position="25"/>
    </location>
</feature>
<proteinExistence type="predicted"/>
<organism evidence="3 4">
    <name type="scientific">Ascaris lumbricoides</name>
    <name type="common">Giant roundworm</name>
    <dbReference type="NCBI Taxonomy" id="6252"/>
    <lineage>
        <taxon>Eukaryota</taxon>
        <taxon>Metazoa</taxon>
        <taxon>Ecdysozoa</taxon>
        <taxon>Nematoda</taxon>
        <taxon>Chromadorea</taxon>
        <taxon>Rhabditida</taxon>
        <taxon>Spirurina</taxon>
        <taxon>Ascaridomorpha</taxon>
        <taxon>Ascaridoidea</taxon>
        <taxon>Ascarididae</taxon>
        <taxon>Ascaris</taxon>
    </lineage>
</organism>
<evidence type="ECO:0000313" key="3">
    <source>
        <dbReference type="Proteomes" id="UP000036681"/>
    </source>
</evidence>
<dbReference type="AlphaFoldDB" id="A0A0M3IGV2"/>
<feature type="chain" id="PRO_5005657216" evidence="2">
    <location>
        <begin position="26"/>
        <end position="164"/>
    </location>
</feature>